<sequence>MIKNRTLWATFGYLPKKEAPQISGLRGCFVPIIRGAEGQSRTDTGSPPPVFE</sequence>
<gene>
    <name evidence="1" type="ORF">METZ01_LOCUS246873</name>
</gene>
<accession>A0A382I3Z4</accession>
<feature type="non-terminal residue" evidence="1">
    <location>
        <position position="52"/>
    </location>
</feature>
<reference evidence="1" key="1">
    <citation type="submission" date="2018-05" db="EMBL/GenBank/DDBJ databases">
        <authorList>
            <person name="Lanie J.A."/>
            <person name="Ng W.-L."/>
            <person name="Kazmierczak K.M."/>
            <person name="Andrzejewski T.M."/>
            <person name="Davidsen T.M."/>
            <person name="Wayne K.J."/>
            <person name="Tettelin H."/>
            <person name="Glass J.I."/>
            <person name="Rusch D."/>
            <person name="Podicherti R."/>
            <person name="Tsui H.-C.T."/>
            <person name="Winkler M.E."/>
        </authorList>
    </citation>
    <scope>NUCLEOTIDE SEQUENCE</scope>
</reference>
<dbReference type="AlphaFoldDB" id="A0A382I3Z4"/>
<dbReference type="EMBL" id="UINC01064905">
    <property type="protein sequence ID" value="SVB94019.1"/>
    <property type="molecule type" value="Genomic_DNA"/>
</dbReference>
<organism evidence="1">
    <name type="scientific">marine metagenome</name>
    <dbReference type="NCBI Taxonomy" id="408172"/>
    <lineage>
        <taxon>unclassified sequences</taxon>
        <taxon>metagenomes</taxon>
        <taxon>ecological metagenomes</taxon>
    </lineage>
</organism>
<evidence type="ECO:0000313" key="1">
    <source>
        <dbReference type="EMBL" id="SVB94019.1"/>
    </source>
</evidence>
<protein>
    <submittedName>
        <fullName evidence="1">Uncharacterized protein</fullName>
    </submittedName>
</protein>
<name>A0A382I3Z4_9ZZZZ</name>
<proteinExistence type="predicted"/>